<sequence>MGHSEAAEKTSALSMGPDDSAGSAESVRGAQTELTEKSGWMQRVAQFGRVQDGAPEPANKTWLQKLASFGRVEVNGVTPIPLEERTVTKTVNIFTLWACMNANMLPISSGMLGPSYGLSIRDSSLVILFFTLLTAVLPAYCSTLGPKTGMRQMILARFSFGRYLVAVPVLLNLATLTGFCVIMVAIGGQCLSAAGNGDLSPDVGIVIVAILALVISFCGFRVLHVYEKYAWAPALISIIIAVGCGGSDLKKQSVAEPSTAYGVLSFGMIVASYMIPWACLASDFTTYLQPQTSSHLIFWYSYAGCVIPTVLLMVLGAAMQGAVANVPSWTEGYDQNNVGGVMAAMMGSTHRFGKFVTVVLAFSLLGNIAATSYSITLNFQILIPILKKVPRYFFAILLTAIVIPVGIVAASSFFDSLQNFISIIGYWAAAFVAIMLTEHVVFRRCDCSRYDIDAWDTSSLLPPGIAALSAGVCSFGLVIPAMSQIWYTGPIAETTGDLGFEFAFVLSSLLYVPFRLIEQRVSGR</sequence>
<feature type="transmembrane region" description="Helical" evidence="9">
    <location>
        <begin position="420"/>
        <end position="442"/>
    </location>
</feature>
<dbReference type="InterPro" id="IPR001248">
    <property type="entry name" value="Pur-cyt_permease"/>
</dbReference>
<name>F0XE37_GROCL</name>
<organism evidence="11">
    <name type="scientific">Grosmannia clavigera (strain kw1407 / UAMH 11150)</name>
    <name type="common">Blue stain fungus</name>
    <name type="synonym">Graphiocladiella clavigera</name>
    <dbReference type="NCBI Taxonomy" id="655863"/>
    <lineage>
        <taxon>Eukaryota</taxon>
        <taxon>Fungi</taxon>
        <taxon>Dikarya</taxon>
        <taxon>Ascomycota</taxon>
        <taxon>Pezizomycotina</taxon>
        <taxon>Sordariomycetes</taxon>
        <taxon>Sordariomycetidae</taxon>
        <taxon>Ophiostomatales</taxon>
        <taxon>Ophiostomataceae</taxon>
        <taxon>Leptographium</taxon>
    </lineage>
</organism>
<comment type="similarity">
    <text evidence="2 7">Belongs to the purine-cytosine permease (2.A.39) family.</text>
</comment>
<evidence type="ECO:0000256" key="9">
    <source>
        <dbReference type="SAM" id="Phobius"/>
    </source>
</evidence>
<keyword evidence="6 7" id="KW-0472">Membrane</keyword>
<dbReference type="InParanoid" id="F0XE37"/>
<evidence type="ECO:0000256" key="6">
    <source>
        <dbReference type="ARBA" id="ARBA00023136"/>
    </source>
</evidence>
<reference evidence="10 11" key="1">
    <citation type="journal article" date="2011" name="Proc. Natl. Acad. Sci. U.S.A.">
        <title>Genome and transcriptome analyses of the mountain pine beetle-fungal symbiont Grosmannia clavigera, a lodgepole pine pathogen.</title>
        <authorList>
            <person name="DiGuistini S."/>
            <person name="Wang Y."/>
            <person name="Liao N.Y."/>
            <person name="Taylor G."/>
            <person name="Tanguay P."/>
            <person name="Feau N."/>
            <person name="Henrissat B."/>
            <person name="Chan S.K."/>
            <person name="Hesse-Orce U."/>
            <person name="Alamouti S.M."/>
            <person name="Tsui C.K.M."/>
            <person name="Docking R.T."/>
            <person name="Levasseur A."/>
            <person name="Haridas S."/>
            <person name="Robertson G."/>
            <person name="Birol I."/>
            <person name="Holt R.A."/>
            <person name="Marra M.A."/>
            <person name="Hamelin R.C."/>
            <person name="Hirst M."/>
            <person name="Jones S.J.M."/>
            <person name="Bohlmann J."/>
            <person name="Breuil C."/>
        </authorList>
    </citation>
    <scope>NUCLEOTIDE SEQUENCE [LARGE SCALE GENOMIC DNA]</scope>
    <source>
        <strain evidence="11">kw1407 / UAMH 11150</strain>
    </source>
</reference>
<feature type="transmembrane region" description="Helical" evidence="9">
    <location>
        <begin position="498"/>
        <end position="517"/>
    </location>
</feature>
<dbReference type="AlphaFoldDB" id="F0XE37"/>
<dbReference type="PANTHER" id="PTHR31806:SF5">
    <property type="entry name" value="PURINE-CYTOSINE PERMEASE FCY21"/>
    <property type="match status" value="1"/>
</dbReference>
<proteinExistence type="inferred from homology"/>
<dbReference type="STRING" id="655863.F0XE37"/>
<dbReference type="PANTHER" id="PTHR31806">
    <property type="entry name" value="PURINE-CYTOSINE PERMEASE FCY2-RELATED"/>
    <property type="match status" value="1"/>
</dbReference>
<feature type="transmembrane region" description="Helical" evidence="9">
    <location>
        <begin position="203"/>
        <end position="223"/>
    </location>
</feature>
<evidence type="ECO:0000256" key="1">
    <source>
        <dbReference type="ARBA" id="ARBA00004141"/>
    </source>
</evidence>
<evidence type="ECO:0000256" key="4">
    <source>
        <dbReference type="ARBA" id="ARBA00022692"/>
    </source>
</evidence>
<feature type="transmembrane region" description="Helical" evidence="9">
    <location>
        <begin position="355"/>
        <end position="380"/>
    </location>
</feature>
<evidence type="ECO:0000256" key="3">
    <source>
        <dbReference type="ARBA" id="ARBA00022448"/>
    </source>
</evidence>
<feature type="transmembrane region" description="Helical" evidence="9">
    <location>
        <begin position="296"/>
        <end position="319"/>
    </location>
</feature>
<dbReference type="GO" id="GO:0005886">
    <property type="term" value="C:plasma membrane"/>
    <property type="evidence" value="ECO:0007669"/>
    <property type="project" value="TreeGrafter"/>
</dbReference>
<keyword evidence="3 7" id="KW-0813">Transport</keyword>
<dbReference type="PIRSF" id="PIRSF002744">
    <property type="entry name" value="Pur-cyt_permease"/>
    <property type="match status" value="1"/>
</dbReference>
<accession>F0XE37</accession>
<evidence type="ECO:0000313" key="11">
    <source>
        <dbReference type="Proteomes" id="UP000007796"/>
    </source>
</evidence>
<feature type="transmembrane region" description="Helical" evidence="9">
    <location>
        <begin position="91"/>
        <end position="112"/>
    </location>
</feature>
<feature type="transmembrane region" description="Helical" evidence="9">
    <location>
        <begin position="392"/>
        <end position="414"/>
    </location>
</feature>
<keyword evidence="4 9" id="KW-0812">Transmembrane</keyword>
<evidence type="ECO:0000256" key="2">
    <source>
        <dbReference type="ARBA" id="ARBA00008974"/>
    </source>
</evidence>
<dbReference type="eggNOG" id="ENOG502QQ8Y">
    <property type="taxonomic scope" value="Eukaryota"/>
</dbReference>
<dbReference type="OrthoDB" id="2116389at2759"/>
<feature type="transmembrane region" description="Helical" evidence="9">
    <location>
        <begin position="463"/>
        <end position="486"/>
    </location>
</feature>
<evidence type="ECO:0000256" key="7">
    <source>
        <dbReference type="PIRNR" id="PIRNR002744"/>
    </source>
</evidence>
<dbReference type="InterPro" id="IPR026030">
    <property type="entry name" value="Pur-cyt_permease_Fcy2/21/22"/>
</dbReference>
<dbReference type="HOGENOM" id="CLU_026016_2_0_1"/>
<dbReference type="Pfam" id="PF02133">
    <property type="entry name" value="Transp_cyt_pur"/>
    <property type="match status" value="1"/>
</dbReference>
<dbReference type="Gene3D" id="1.10.4160.10">
    <property type="entry name" value="Hydantoin permease"/>
    <property type="match status" value="1"/>
</dbReference>
<feature type="transmembrane region" description="Helical" evidence="9">
    <location>
        <begin position="261"/>
        <end position="284"/>
    </location>
</feature>
<dbReference type="Proteomes" id="UP000007796">
    <property type="component" value="Unassembled WGS sequence"/>
</dbReference>
<feature type="transmembrane region" description="Helical" evidence="9">
    <location>
        <begin position="163"/>
        <end position="188"/>
    </location>
</feature>
<evidence type="ECO:0000256" key="8">
    <source>
        <dbReference type="SAM" id="MobiDB-lite"/>
    </source>
</evidence>
<evidence type="ECO:0000256" key="5">
    <source>
        <dbReference type="ARBA" id="ARBA00022989"/>
    </source>
</evidence>
<feature type="transmembrane region" description="Helical" evidence="9">
    <location>
        <begin position="230"/>
        <end position="249"/>
    </location>
</feature>
<feature type="transmembrane region" description="Helical" evidence="9">
    <location>
        <begin position="124"/>
        <end position="142"/>
    </location>
</feature>
<dbReference type="EMBL" id="GL629765">
    <property type="protein sequence ID" value="EFX03690.1"/>
    <property type="molecule type" value="Genomic_DNA"/>
</dbReference>
<gene>
    <name evidence="10" type="ORF">CMQ_618</name>
</gene>
<comment type="subcellular location">
    <subcellularLocation>
        <location evidence="1">Membrane</location>
        <topology evidence="1">Multi-pass membrane protein</topology>
    </subcellularLocation>
</comment>
<protein>
    <submittedName>
        <fullName evidence="10">Cytosine-purine permease</fullName>
    </submittedName>
</protein>
<keyword evidence="5 9" id="KW-1133">Transmembrane helix</keyword>
<evidence type="ECO:0000313" key="10">
    <source>
        <dbReference type="EMBL" id="EFX03690.1"/>
    </source>
</evidence>
<dbReference type="GO" id="GO:0022857">
    <property type="term" value="F:transmembrane transporter activity"/>
    <property type="evidence" value="ECO:0007669"/>
    <property type="project" value="InterPro"/>
</dbReference>
<dbReference type="RefSeq" id="XP_014173172.1">
    <property type="nucleotide sequence ID" value="XM_014317697.1"/>
</dbReference>
<keyword evidence="11" id="KW-1185">Reference proteome</keyword>
<feature type="region of interest" description="Disordered" evidence="8">
    <location>
        <begin position="1"/>
        <end position="35"/>
    </location>
</feature>
<dbReference type="GeneID" id="25979584"/>